<dbReference type="Pfam" id="PF07659">
    <property type="entry name" value="DUF1599"/>
    <property type="match status" value="1"/>
</dbReference>
<organism evidence="2">
    <name type="scientific">viral metagenome</name>
    <dbReference type="NCBI Taxonomy" id="1070528"/>
    <lineage>
        <taxon>unclassified sequences</taxon>
        <taxon>metagenomes</taxon>
        <taxon>organismal metagenomes</taxon>
    </lineage>
</organism>
<proteinExistence type="predicted"/>
<evidence type="ECO:0000313" key="2">
    <source>
        <dbReference type="EMBL" id="QHT19620.1"/>
    </source>
</evidence>
<reference evidence="2" key="1">
    <citation type="journal article" date="2020" name="Nature">
        <title>Giant virus diversity and host interactions through global metagenomics.</title>
        <authorList>
            <person name="Schulz F."/>
            <person name="Roux S."/>
            <person name="Paez-Espino D."/>
            <person name="Jungbluth S."/>
            <person name="Walsh D.A."/>
            <person name="Denef V.J."/>
            <person name="McMahon K.D."/>
            <person name="Konstantinidis K.T."/>
            <person name="Eloe-Fadrosh E.A."/>
            <person name="Kyrpides N.C."/>
            <person name="Woyke T."/>
        </authorList>
    </citation>
    <scope>NUCLEOTIDE SEQUENCE</scope>
    <source>
        <strain evidence="2">GVMAG-M-3300023174-5</strain>
    </source>
</reference>
<accession>A0A6C0DTC1</accession>
<evidence type="ECO:0000259" key="1">
    <source>
        <dbReference type="Pfam" id="PF07659"/>
    </source>
</evidence>
<dbReference type="AlphaFoldDB" id="A0A6C0DTC1"/>
<dbReference type="InterPro" id="IPR011630">
    <property type="entry name" value="DUF1599"/>
</dbReference>
<feature type="domain" description="Nucleotide modification associated" evidence="1">
    <location>
        <begin position="21"/>
        <end position="81"/>
    </location>
</feature>
<name>A0A6C0DTC1_9ZZZZ</name>
<protein>
    <recommendedName>
        <fullName evidence="1">Nucleotide modification associated domain-containing protein</fullName>
    </recommendedName>
</protein>
<sequence>MNRVEQMKIVQTSALELFAKKNADYGDAFAKFGVIGVLMRIEDKIQRSLSITKNGVTLVNDEGIRDTLLDLHNYAAMALMLLDETTPVSETMIR</sequence>
<dbReference type="EMBL" id="MN739668">
    <property type="protein sequence ID" value="QHT19620.1"/>
    <property type="molecule type" value="Genomic_DNA"/>
</dbReference>